<dbReference type="InterPro" id="IPR000073">
    <property type="entry name" value="AB_hydrolase_1"/>
</dbReference>
<evidence type="ECO:0000313" key="5">
    <source>
        <dbReference type="Proteomes" id="UP000283269"/>
    </source>
</evidence>
<proteinExistence type="inferred from homology"/>
<dbReference type="PIRSF" id="PIRSF005539">
    <property type="entry name" value="Pept_S33_TRI_F1"/>
    <property type="match status" value="1"/>
</dbReference>
<comment type="caution">
    <text evidence="4">The sequence shown here is derived from an EMBL/GenBank/DDBJ whole genome shotgun (WGS) entry which is preliminary data.</text>
</comment>
<dbReference type="Pfam" id="PF00561">
    <property type="entry name" value="Abhydrolase_1"/>
    <property type="match status" value="1"/>
</dbReference>
<sequence length="283" mass="31660">MTEITATTGSADFSVDGKTYQTYYVVYGDLKSASRRPLVGVHGGPGFSHHYLIIPVILYDQIGNGKSSHIRDAPKEFWNPGLFMDELENLLRHLGVQDDFDLLGHSWGGMLAGEFAGRRQPPGLKNLIIANSPASVDAMMKGFNDLLDKLPGGVAEIVRKNEEAGTLENVEYQDAVQVFQKKHLCDLDPWPEHLAESFEEYKKDQTVYLALWGTLEFQFNGNLKDWSIVDVLHKISVPTLLLTSPQDEIQPIAYTPFVTEIPKIKWVDIPGCSHVAMYEAPEK</sequence>
<dbReference type="SUPFAM" id="SSF53474">
    <property type="entry name" value="alpha/beta-Hydrolases"/>
    <property type="match status" value="1"/>
</dbReference>
<organism evidence="4 5">
    <name type="scientific">Psilocybe cyanescens</name>
    <dbReference type="NCBI Taxonomy" id="93625"/>
    <lineage>
        <taxon>Eukaryota</taxon>
        <taxon>Fungi</taxon>
        <taxon>Dikarya</taxon>
        <taxon>Basidiomycota</taxon>
        <taxon>Agaricomycotina</taxon>
        <taxon>Agaricomycetes</taxon>
        <taxon>Agaricomycetidae</taxon>
        <taxon>Agaricales</taxon>
        <taxon>Agaricineae</taxon>
        <taxon>Strophariaceae</taxon>
        <taxon>Psilocybe</taxon>
    </lineage>
</organism>
<dbReference type="InterPro" id="IPR002410">
    <property type="entry name" value="Peptidase_S33"/>
</dbReference>
<feature type="domain" description="AB hydrolase-1" evidence="3">
    <location>
        <begin position="39"/>
        <end position="281"/>
    </location>
</feature>
<dbReference type="Proteomes" id="UP000283269">
    <property type="component" value="Unassembled WGS sequence"/>
</dbReference>
<evidence type="ECO:0000256" key="1">
    <source>
        <dbReference type="ARBA" id="ARBA00010088"/>
    </source>
</evidence>
<dbReference type="PANTHER" id="PTHR43433:SF5">
    <property type="entry name" value="AB HYDROLASE-1 DOMAIN-CONTAINING PROTEIN"/>
    <property type="match status" value="1"/>
</dbReference>
<dbReference type="NCBIfam" id="TIGR01250">
    <property type="entry name" value="pro_imino_pep_2"/>
    <property type="match status" value="1"/>
</dbReference>
<reference evidence="4 5" key="1">
    <citation type="journal article" date="2018" name="Evol. Lett.">
        <title>Horizontal gene cluster transfer increased hallucinogenic mushroom diversity.</title>
        <authorList>
            <person name="Reynolds H.T."/>
            <person name="Vijayakumar V."/>
            <person name="Gluck-Thaler E."/>
            <person name="Korotkin H.B."/>
            <person name="Matheny P.B."/>
            <person name="Slot J.C."/>
        </authorList>
    </citation>
    <scope>NUCLEOTIDE SEQUENCE [LARGE SCALE GENOMIC DNA]</scope>
    <source>
        <strain evidence="4 5">2631</strain>
    </source>
</reference>
<evidence type="ECO:0000259" key="3">
    <source>
        <dbReference type="Pfam" id="PF00561"/>
    </source>
</evidence>
<dbReference type="OrthoDB" id="190201at2759"/>
<dbReference type="GO" id="GO:0008233">
    <property type="term" value="F:peptidase activity"/>
    <property type="evidence" value="ECO:0007669"/>
    <property type="project" value="InterPro"/>
</dbReference>
<evidence type="ECO:0000256" key="2">
    <source>
        <dbReference type="ARBA" id="ARBA00022801"/>
    </source>
</evidence>
<keyword evidence="2" id="KW-0378">Hydrolase</keyword>
<protein>
    <recommendedName>
        <fullName evidence="3">AB hydrolase-1 domain-containing protein</fullName>
    </recommendedName>
</protein>
<dbReference type="EMBL" id="NHYD01001447">
    <property type="protein sequence ID" value="PPQ91163.1"/>
    <property type="molecule type" value="Genomic_DNA"/>
</dbReference>
<dbReference type="Gene3D" id="3.40.50.1820">
    <property type="entry name" value="alpha/beta hydrolase"/>
    <property type="match status" value="1"/>
</dbReference>
<dbReference type="GO" id="GO:0006508">
    <property type="term" value="P:proteolysis"/>
    <property type="evidence" value="ECO:0007669"/>
    <property type="project" value="InterPro"/>
</dbReference>
<dbReference type="AlphaFoldDB" id="A0A409XK61"/>
<gene>
    <name evidence="4" type="ORF">CVT25_003140</name>
</gene>
<dbReference type="InParanoid" id="A0A409XK61"/>
<accession>A0A409XK61</accession>
<evidence type="ECO:0000313" key="4">
    <source>
        <dbReference type="EMBL" id="PPQ91163.1"/>
    </source>
</evidence>
<dbReference type="InterPro" id="IPR050471">
    <property type="entry name" value="AB_hydrolase"/>
</dbReference>
<name>A0A409XK61_PSICY</name>
<comment type="similarity">
    <text evidence="1">Belongs to the peptidase S33 family.</text>
</comment>
<dbReference type="InterPro" id="IPR029058">
    <property type="entry name" value="AB_hydrolase_fold"/>
</dbReference>
<dbReference type="PRINTS" id="PR00793">
    <property type="entry name" value="PROAMNOPTASE"/>
</dbReference>
<dbReference type="InterPro" id="IPR005945">
    <property type="entry name" value="Pro_imino_pep"/>
</dbReference>
<keyword evidence="5" id="KW-1185">Reference proteome</keyword>
<dbReference type="PANTHER" id="PTHR43433">
    <property type="entry name" value="HYDROLASE, ALPHA/BETA FOLD FAMILY PROTEIN"/>
    <property type="match status" value="1"/>
</dbReference>